<dbReference type="Proteomes" id="UP000636479">
    <property type="component" value="Unassembled WGS sequence"/>
</dbReference>
<keyword evidence="3" id="KW-1185">Reference proteome</keyword>
<gene>
    <name evidence="2" type="ORF">MIND_01121900</name>
</gene>
<dbReference type="EMBL" id="JACAZF010000010">
    <property type="protein sequence ID" value="KAF7293444.1"/>
    <property type="molecule type" value="Genomic_DNA"/>
</dbReference>
<accession>A0A8H6VTL5</accession>
<dbReference type="AlphaFoldDB" id="A0A8H6VTL5"/>
<protein>
    <submittedName>
        <fullName evidence="2">Uncharacterized protein</fullName>
    </submittedName>
</protein>
<dbReference type="RefSeq" id="XP_037215607.1">
    <property type="nucleotide sequence ID" value="XM_037367775.1"/>
</dbReference>
<evidence type="ECO:0000313" key="3">
    <source>
        <dbReference type="Proteomes" id="UP000636479"/>
    </source>
</evidence>
<reference evidence="2" key="1">
    <citation type="submission" date="2020-05" db="EMBL/GenBank/DDBJ databases">
        <title>Mycena genomes resolve the evolution of fungal bioluminescence.</title>
        <authorList>
            <person name="Tsai I.J."/>
        </authorList>
    </citation>
    <scope>NUCLEOTIDE SEQUENCE</scope>
    <source>
        <strain evidence="2">171206Taipei</strain>
    </source>
</reference>
<organism evidence="2 3">
    <name type="scientific">Mycena indigotica</name>
    <dbReference type="NCBI Taxonomy" id="2126181"/>
    <lineage>
        <taxon>Eukaryota</taxon>
        <taxon>Fungi</taxon>
        <taxon>Dikarya</taxon>
        <taxon>Basidiomycota</taxon>
        <taxon>Agaricomycotina</taxon>
        <taxon>Agaricomycetes</taxon>
        <taxon>Agaricomycetidae</taxon>
        <taxon>Agaricales</taxon>
        <taxon>Marasmiineae</taxon>
        <taxon>Mycenaceae</taxon>
        <taxon>Mycena</taxon>
    </lineage>
</organism>
<dbReference type="GeneID" id="59350291"/>
<feature type="region of interest" description="Disordered" evidence="1">
    <location>
        <begin position="1"/>
        <end position="84"/>
    </location>
</feature>
<sequence>MFSSLQHGSSFIRPQIQVVAEPSPEPPLRRPSGLPNQKRRAPAKLNDAAPPPRLRRIQPLPSAPTSQAAPVSDPVHVPKPEPQKWIRTEPNRFGLYKVYPQRPTHDPDELITTNDLYRAPQATQLDPEDLPLPREPWYYPFPNASVAHLMKYHIEEENAGSIGAFDRLISNILTSTQRGSGV</sequence>
<proteinExistence type="predicted"/>
<name>A0A8H6VTL5_9AGAR</name>
<dbReference type="OrthoDB" id="3208495at2759"/>
<comment type="caution">
    <text evidence="2">The sequence shown here is derived from an EMBL/GenBank/DDBJ whole genome shotgun (WGS) entry which is preliminary data.</text>
</comment>
<evidence type="ECO:0000313" key="2">
    <source>
        <dbReference type="EMBL" id="KAF7293444.1"/>
    </source>
</evidence>
<evidence type="ECO:0000256" key="1">
    <source>
        <dbReference type="SAM" id="MobiDB-lite"/>
    </source>
</evidence>